<dbReference type="EMBL" id="CP106753">
    <property type="protein sequence ID" value="UXY15343.1"/>
    <property type="molecule type" value="Genomic_DNA"/>
</dbReference>
<evidence type="ECO:0000313" key="2">
    <source>
        <dbReference type="Proteomes" id="UP001061302"/>
    </source>
</evidence>
<accession>A0ABY6DU03</accession>
<name>A0ABY6DU03_9NEIS</name>
<evidence type="ECO:0000313" key="1">
    <source>
        <dbReference type="EMBL" id="UXY15343.1"/>
    </source>
</evidence>
<dbReference type="Proteomes" id="UP001061302">
    <property type="component" value="Chromosome"/>
</dbReference>
<gene>
    <name evidence="1" type="ORF">N8I74_18860</name>
</gene>
<reference evidence="1" key="1">
    <citation type="submission" date="2022-10" db="EMBL/GenBank/DDBJ databases">
        <title>Chitiniphilus purpureus sp. nov., a novel chitin-degrading bacterium isolated from crawfish pond sediment.</title>
        <authorList>
            <person name="Li K."/>
        </authorList>
    </citation>
    <scope>NUCLEOTIDE SEQUENCE</scope>
    <source>
        <strain evidence="1">CD1</strain>
    </source>
</reference>
<keyword evidence="2" id="KW-1185">Reference proteome</keyword>
<dbReference type="RefSeq" id="WP_263124749.1">
    <property type="nucleotide sequence ID" value="NZ_CP106753.1"/>
</dbReference>
<organism evidence="1 2">
    <name type="scientific">Chitiniphilus purpureus</name>
    <dbReference type="NCBI Taxonomy" id="2981137"/>
    <lineage>
        <taxon>Bacteria</taxon>
        <taxon>Pseudomonadati</taxon>
        <taxon>Pseudomonadota</taxon>
        <taxon>Betaproteobacteria</taxon>
        <taxon>Neisseriales</taxon>
        <taxon>Chitinibacteraceae</taxon>
        <taxon>Chitiniphilus</taxon>
    </lineage>
</organism>
<proteinExistence type="predicted"/>
<sequence length="126" mass="15055">MSIFKSKFFDFFEENRKEWPDTIDLSEIRYKDKRGSYTVSGLGVLSDSIEWKSIGREDEIMLRCLHLSIYEVLHAAAIFVTSIKTEQIRAEEVQRIFERRLYSMRNSKELDVDESDKKNIDIYFLR</sequence>
<protein>
    <submittedName>
        <fullName evidence="1">Uncharacterized protein</fullName>
    </submittedName>
</protein>